<accession>A0A3A8IUS8</accession>
<evidence type="ECO:0000313" key="2">
    <source>
        <dbReference type="EMBL" id="RKG83520.1"/>
    </source>
</evidence>
<sequence length="509" mass="56189">MILLSLLLAAAPPVLLEPDAGNAHRLHPRRVTASSFLENGWNKHEQNYLPLYIADEDPTTAWVEGVKGRGEGESIEWWGPSLTKAKSYRLFVRNGFQKTDKLFRANARPRNVKLEPLVQGETGPQTTGTPLEVELKDVRGWQEVVLPVPAKVEGVRLTLVTTYPGSAYEDTCLSDLRVYVEGDDPYRAEAEAAAFEEVRSFAYERKQAAARNDTGAKLAWAPRYTAETLLSQERRKPDDNYSESASKRLASVPDKKAYHDALVLAREVADLFQKADLEQKGPASEARSTWARVKPAQLKPQKATARAALSAMEDDGLVGVAGLLHLGDVSFFEADTTQAQMLATIARTRKQESAALKACVKQCVQHRKDEPLPAGKTHDCDCEGECTGCYDAPVSTQADVLKHQLEGGEFLQGPLANPTAFLRGKAEESGSRESWLTFRQTLVRYAGDKADVVLVRAHGPDMLQEDEPLRVHVLEWTESGGKARLASITTFLVNNASLRVVRYRPASRT</sequence>
<reference evidence="3" key="1">
    <citation type="submission" date="2018-09" db="EMBL/GenBank/DDBJ databases">
        <authorList>
            <person name="Livingstone P.G."/>
            <person name="Whitworth D.E."/>
        </authorList>
    </citation>
    <scope>NUCLEOTIDE SEQUENCE [LARGE SCALE GENOMIC DNA]</scope>
    <source>
        <strain evidence="3">CA054A</strain>
    </source>
</reference>
<dbReference type="InterPro" id="IPR057561">
    <property type="entry name" value="NADase_transloc"/>
</dbReference>
<gene>
    <name evidence="2" type="ORF">D7V88_23950</name>
</gene>
<comment type="caution">
    <text evidence="2">The sequence shown here is derived from an EMBL/GenBank/DDBJ whole genome shotgun (WGS) entry which is preliminary data.</text>
</comment>
<evidence type="ECO:0000259" key="1">
    <source>
        <dbReference type="Pfam" id="PF25302"/>
    </source>
</evidence>
<keyword evidence="3" id="KW-1185">Reference proteome</keyword>
<proteinExistence type="predicted"/>
<dbReference type="Pfam" id="PF25302">
    <property type="entry name" value="NADase_transloc"/>
    <property type="match status" value="1"/>
</dbReference>
<dbReference type="AlphaFoldDB" id="A0A3A8IUS8"/>
<evidence type="ECO:0000313" key="3">
    <source>
        <dbReference type="Proteomes" id="UP000268094"/>
    </source>
</evidence>
<name>A0A3A8IUS8_9BACT</name>
<dbReference type="Proteomes" id="UP000268094">
    <property type="component" value="Unassembled WGS sequence"/>
</dbReference>
<dbReference type="RefSeq" id="WP_120542968.1">
    <property type="nucleotide sequence ID" value="NZ_RAVZ01000178.1"/>
</dbReference>
<dbReference type="NCBIfam" id="NF047619">
    <property type="entry name" value="NADase_discoid"/>
    <property type="match status" value="1"/>
</dbReference>
<feature type="domain" description="NAD glycohydrolase translocation F5/8 type C" evidence="1">
    <location>
        <begin position="30"/>
        <end position="178"/>
    </location>
</feature>
<dbReference type="OrthoDB" id="9784548at2"/>
<protein>
    <recommendedName>
        <fullName evidence="1">NAD glycohydrolase translocation F5/8 type C domain-containing protein</fullName>
    </recommendedName>
</protein>
<organism evidence="2 3">
    <name type="scientific">Corallococcus terminator</name>
    <dbReference type="NCBI Taxonomy" id="2316733"/>
    <lineage>
        <taxon>Bacteria</taxon>
        <taxon>Pseudomonadati</taxon>
        <taxon>Myxococcota</taxon>
        <taxon>Myxococcia</taxon>
        <taxon>Myxococcales</taxon>
        <taxon>Cystobacterineae</taxon>
        <taxon>Myxococcaceae</taxon>
        <taxon>Corallococcus</taxon>
    </lineage>
</organism>
<dbReference type="EMBL" id="RAVZ01000178">
    <property type="protein sequence ID" value="RKG83520.1"/>
    <property type="molecule type" value="Genomic_DNA"/>
</dbReference>